<dbReference type="EMBL" id="JAGTJR010000045">
    <property type="protein sequence ID" value="KAH7030149.1"/>
    <property type="molecule type" value="Genomic_DNA"/>
</dbReference>
<evidence type="ECO:0000313" key="4">
    <source>
        <dbReference type="EMBL" id="KAH7030149.1"/>
    </source>
</evidence>
<dbReference type="SUPFAM" id="SSF57850">
    <property type="entry name" value="RING/U-box"/>
    <property type="match status" value="1"/>
</dbReference>
<dbReference type="SMART" id="SM00184">
    <property type="entry name" value="RING"/>
    <property type="match status" value="1"/>
</dbReference>
<feature type="region of interest" description="Disordered" evidence="2">
    <location>
        <begin position="121"/>
        <end position="153"/>
    </location>
</feature>
<feature type="compositionally biased region" description="Polar residues" evidence="2">
    <location>
        <begin position="1"/>
        <end position="17"/>
    </location>
</feature>
<dbReference type="Gene3D" id="3.30.40.10">
    <property type="entry name" value="Zinc/RING finger domain, C3HC4 (zinc finger)"/>
    <property type="match status" value="1"/>
</dbReference>
<sequence length="395" mass="44417">MENQDFPEGTQTSNTAGTDHLPPTPTRDEFFLNEVGRVSADEISQAAESDSAPDGTTSCMLCMERYGEGQDEYPVRVPCGHWFGNVCLPQIFGNECPICRRRLFRREPAALDGDDLNFILTHDDDDGSDSASISSSDDEQEDDINLLPSTSAPRPWHQALIPEQLEELHNAAAQGRTRFERAAAASAGDLDFHRTFEGYQLHLHLSRIPRAADIPTPTHDGAARDTRPYAVIRAFEAITLREICGPSQWLHAGLWLTVHAEAIRANLATFFESMRPWWVLQRGPYYTLTAADNAFWIFTAVLTQSLTDWCHEHEGEFWRAEALRAEWMRIAREQRDQGAGHGMRAGTVEAMESLLCFVIQWRGVRELEVFGGLVQEGEEGEDEDDDASLVFDFED</sequence>
<protein>
    <recommendedName>
        <fullName evidence="3">RING-type domain-containing protein</fullName>
    </recommendedName>
</protein>
<evidence type="ECO:0000256" key="2">
    <source>
        <dbReference type="SAM" id="MobiDB-lite"/>
    </source>
</evidence>
<dbReference type="PROSITE" id="PS50089">
    <property type="entry name" value="ZF_RING_2"/>
    <property type="match status" value="1"/>
</dbReference>
<evidence type="ECO:0000256" key="1">
    <source>
        <dbReference type="PROSITE-ProRule" id="PRU00175"/>
    </source>
</evidence>
<accession>A0ABQ8FYD9</accession>
<evidence type="ECO:0000313" key="5">
    <source>
        <dbReference type="Proteomes" id="UP000774617"/>
    </source>
</evidence>
<comment type="caution">
    <text evidence="4">The sequence shown here is derived from an EMBL/GenBank/DDBJ whole genome shotgun (WGS) entry which is preliminary data.</text>
</comment>
<gene>
    <name evidence="4" type="ORF">B0J12DRAFT_745191</name>
</gene>
<feature type="domain" description="RING-type" evidence="3">
    <location>
        <begin position="59"/>
        <end position="100"/>
    </location>
</feature>
<keyword evidence="5" id="KW-1185">Reference proteome</keyword>
<feature type="compositionally biased region" description="Acidic residues" evidence="2">
    <location>
        <begin position="376"/>
        <end position="395"/>
    </location>
</feature>
<organism evidence="4 5">
    <name type="scientific">Macrophomina phaseolina</name>
    <dbReference type="NCBI Taxonomy" id="35725"/>
    <lineage>
        <taxon>Eukaryota</taxon>
        <taxon>Fungi</taxon>
        <taxon>Dikarya</taxon>
        <taxon>Ascomycota</taxon>
        <taxon>Pezizomycotina</taxon>
        <taxon>Dothideomycetes</taxon>
        <taxon>Dothideomycetes incertae sedis</taxon>
        <taxon>Botryosphaeriales</taxon>
        <taxon>Botryosphaeriaceae</taxon>
        <taxon>Macrophomina</taxon>
    </lineage>
</organism>
<dbReference type="InterPro" id="IPR013083">
    <property type="entry name" value="Znf_RING/FYVE/PHD"/>
</dbReference>
<dbReference type="Proteomes" id="UP000774617">
    <property type="component" value="Unassembled WGS sequence"/>
</dbReference>
<keyword evidence="1" id="KW-0862">Zinc</keyword>
<dbReference type="InterPro" id="IPR001841">
    <property type="entry name" value="Znf_RING"/>
</dbReference>
<reference evidence="4 5" key="1">
    <citation type="journal article" date="2021" name="Nat. Commun.">
        <title>Genetic determinants of endophytism in the Arabidopsis root mycobiome.</title>
        <authorList>
            <person name="Mesny F."/>
            <person name="Miyauchi S."/>
            <person name="Thiergart T."/>
            <person name="Pickel B."/>
            <person name="Atanasova L."/>
            <person name="Karlsson M."/>
            <person name="Huettel B."/>
            <person name="Barry K.W."/>
            <person name="Haridas S."/>
            <person name="Chen C."/>
            <person name="Bauer D."/>
            <person name="Andreopoulos W."/>
            <person name="Pangilinan J."/>
            <person name="LaButti K."/>
            <person name="Riley R."/>
            <person name="Lipzen A."/>
            <person name="Clum A."/>
            <person name="Drula E."/>
            <person name="Henrissat B."/>
            <person name="Kohler A."/>
            <person name="Grigoriev I.V."/>
            <person name="Martin F.M."/>
            <person name="Hacquard S."/>
        </authorList>
    </citation>
    <scope>NUCLEOTIDE SEQUENCE [LARGE SCALE GENOMIC DNA]</scope>
    <source>
        <strain evidence="4 5">MPI-SDFR-AT-0080</strain>
    </source>
</reference>
<proteinExistence type="predicted"/>
<keyword evidence="1" id="KW-0863">Zinc-finger</keyword>
<dbReference type="Pfam" id="PF13639">
    <property type="entry name" value="zf-RING_2"/>
    <property type="match status" value="1"/>
</dbReference>
<feature type="region of interest" description="Disordered" evidence="2">
    <location>
        <begin position="375"/>
        <end position="395"/>
    </location>
</feature>
<feature type="region of interest" description="Disordered" evidence="2">
    <location>
        <begin position="1"/>
        <end position="28"/>
    </location>
</feature>
<keyword evidence="1" id="KW-0479">Metal-binding</keyword>
<evidence type="ECO:0000259" key="3">
    <source>
        <dbReference type="PROSITE" id="PS50089"/>
    </source>
</evidence>
<name>A0ABQ8FYD9_9PEZI</name>